<proteinExistence type="predicted"/>
<organism evidence="1 2">
    <name type="scientific">Actinomadura algeriensis</name>
    <dbReference type="NCBI Taxonomy" id="1679523"/>
    <lineage>
        <taxon>Bacteria</taxon>
        <taxon>Bacillati</taxon>
        <taxon>Actinomycetota</taxon>
        <taxon>Actinomycetes</taxon>
        <taxon>Streptosporangiales</taxon>
        <taxon>Thermomonosporaceae</taxon>
        <taxon>Actinomadura</taxon>
    </lineage>
</organism>
<evidence type="ECO:0000313" key="2">
    <source>
        <dbReference type="Proteomes" id="UP000627838"/>
    </source>
</evidence>
<name>A0ABR9JP54_9ACTN</name>
<keyword evidence="2" id="KW-1185">Reference proteome</keyword>
<sequence length="99" mass="10905">MPERTVSGDPLAALGAHLSAHRFTVELTARGLRVVNPRADERDNLTELIQCRPRQDDGGRAWFWTSRNEPIAEADRITDAVVIVKGRLTARSDAEGAGR</sequence>
<comment type="caution">
    <text evidence="1">The sequence shown here is derived from an EMBL/GenBank/DDBJ whole genome shotgun (WGS) entry which is preliminary data.</text>
</comment>
<accession>A0ABR9JP54</accession>
<dbReference type="Proteomes" id="UP000627838">
    <property type="component" value="Unassembled WGS sequence"/>
</dbReference>
<dbReference type="EMBL" id="JADBDZ010000001">
    <property type="protein sequence ID" value="MBE1532288.1"/>
    <property type="molecule type" value="Genomic_DNA"/>
</dbReference>
<dbReference type="RefSeq" id="WP_192759004.1">
    <property type="nucleotide sequence ID" value="NZ_JADBDZ010000001.1"/>
</dbReference>
<protein>
    <submittedName>
        <fullName evidence="1">Uncharacterized protein</fullName>
    </submittedName>
</protein>
<evidence type="ECO:0000313" key="1">
    <source>
        <dbReference type="EMBL" id="MBE1532288.1"/>
    </source>
</evidence>
<gene>
    <name evidence="1" type="ORF">H4W34_002121</name>
</gene>
<reference evidence="1 2" key="1">
    <citation type="submission" date="2020-10" db="EMBL/GenBank/DDBJ databases">
        <title>Sequencing the genomes of 1000 actinobacteria strains.</title>
        <authorList>
            <person name="Klenk H.-P."/>
        </authorList>
    </citation>
    <scope>NUCLEOTIDE SEQUENCE [LARGE SCALE GENOMIC DNA]</scope>
    <source>
        <strain evidence="1 2">DSM 46744</strain>
    </source>
</reference>